<keyword evidence="9" id="KW-0762">Sugar transport</keyword>
<dbReference type="PROSITE" id="PS50928">
    <property type="entry name" value="ABC_TM1"/>
    <property type="match status" value="1"/>
</dbReference>
<comment type="subcellular location">
    <subcellularLocation>
        <location evidence="1 7">Cell membrane</location>
        <topology evidence="1 7">Multi-pass membrane protein</topology>
    </subcellularLocation>
</comment>
<evidence type="ECO:0000256" key="6">
    <source>
        <dbReference type="ARBA" id="ARBA00023136"/>
    </source>
</evidence>
<dbReference type="Proteomes" id="UP000199220">
    <property type="component" value="Unassembled WGS sequence"/>
</dbReference>
<evidence type="ECO:0000313" key="10">
    <source>
        <dbReference type="Proteomes" id="UP000199220"/>
    </source>
</evidence>
<dbReference type="Gene3D" id="1.10.3720.10">
    <property type="entry name" value="MetI-like"/>
    <property type="match status" value="1"/>
</dbReference>
<dbReference type="OrthoDB" id="3524874at2"/>
<reference evidence="10" key="1">
    <citation type="submission" date="2016-10" db="EMBL/GenBank/DDBJ databases">
        <authorList>
            <person name="Varghese N."/>
            <person name="Submissions S."/>
        </authorList>
    </citation>
    <scope>NUCLEOTIDE SEQUENCE [LARGE SCALE GENOMIC DNA]</scope>
    <source>
        <strain evidence="10">DSM 21368</strain>
    </source>
</reference>
<evidence type="ECO:0000256" key="3">
    <source>
        <dbReference type="ARBA" id="ARBA00022475"/>
    </source>
</evidence>
<dbReference type="RefSeq" id="WP_089773512.1">
    <property type="nucleotide sequence ID" value="NZ_FNTX01000002.1"/>
</dbReference>
<dbReference type="AlphaFoldDB" id="A0A1H5L2A1"/>
<gene>
    <name evidence="9" type="ORF">SAMN04488554_2574</name>
</gene>
<keyword evidence="2 7" id="KW-0813">Transport</keyword>
<evidence type="ECO:0000256" key="5">
    <source>
        <dbReference type="ARBA" id="ARBA00022989"/>
    </source>
</evidence>
<feature type="transmembrane region" description="Helical" evidence="7">
    <location>
        <begin position="241"/>
        <end position="260"/>
    </location>
</feature>
<dbReference type="InterPro" id="IPR035906">
    <property type="entry name" value="MetI-like_sf"/>
</dbReference>
<protein>
    <submittedName>
        <fullName evidence="9">Multiple sugar transport system permease protein</fullName>
    </submittedName>
</protein>
<keyword evidence="5 7" id="KW-1133">Transmembrane helix</keyword>
<proteinExistence type="inferred from homology"/>
<feature type="transmembrane region" description="Helical" evidence="7">
    <location>
        <begin position="137"/>
        <end position="159"/>
    </location>
</feature>
<keyword evidence="3" id="KW-1003">Cell membrane</keyword>
<dbReference type="GO" id="GO:0005886">
    <property type="term" value="C:plasma membrane"/>
    <property type="evidence" value="ECO:0007669"/>
    <property type="project" value="UniProtKB-SubCell"/>
</dbReference>
<dbReference type="GO" id="GO:0055085">
    <property type="term" value="P:transmembrane transport"/>
    <property type="evidence" value="ECO:0007669"/>
    <property type="project" value="InterPro"/>
</dbReference>
<dbReference type="SUPFAM" id="SSF161098">
    <property type="entry name" value="MetI-like"/>
    <property type="match status" value="1"/>
</dbReference>
<evidence type="ECO:0000256" key="7">
    <source>
        <dbReference type="RuleBase" id="RU363032"/>
    </source>
</evidence>
<dbReference type="Pfam" id="PF00528">
    <property type="entry name" value="BPD_transp_1"/>
    <property type="match status" value="1"/>
</dbReference>
<dbReference type="PANTHER" id="PTHR43744">
    <property type="entry name" value="ABC TRANSPORTER PERMEASE PROTEIN MG189-RELATED-RELATED"/>
    <property type="match status" value="1"/>
</dbReference>
<feature type="domain" description="ABC transmembrane type-1" evidence="8">
    <location>
        <begin position="69"/>
        <end position="260"/>
    </location>
</feature>
<evidence type="ECO:0000256" key="2">
    <source>
        <dbReference type="ARBA" id="ARBA00022448"/>
    </source>
</evidence>
<evidence type="ECO:0000256" key="1">
    <source>
        <dbReference type="ARBA" id="ARBA00004651"/>
    </source>
</evidence>
<sequence>MRMGPAYLVFRYALIIGCGLVLSAPLLFMVSGSLMSGSELTSIPPSLLPESPNWENFPQAWGLVGGRVVFNTFVFSLGVVGLQLVLSLPAAFALAKIPFRWTVVVLTLLVVPMLVPGNLTLIPLFVVTYQLGWLNTYAGLIVPMAGQCAFAILLFRQFFASLPNGLIDAARIDGAGWGRILGVIAIPLARPALATYCSVTFLTAWNMYIWPQIIAPGEDLRVMNVALAPVAQASEVYSPGVGLAGAVIAMLPVLVVFLVFQKWYIRGVVGTGVE</sequence>
<name>A0A1H5L2A1_9MICO</name>
<dbReference type="PANTHER" id="PTHR43744:SF12">
    <property type="entry name" value="ABC TRANSPORTER PERMEASE PROTEIN MG189-RELATED"/>
    <property type="match status" value="1"/>
</dbReference>
<accession>A0A1H5L2A1</accession>
<organism evidence="9 10">
    <name type="scientific">Ruania alba</name>
    <dbReference type="NCBI Taxonomy" id="648782"/>
    <lineage>
        <taxon>Bacteria</taxon>
        <taxon>Bacillati</taxon>
        <taxon>Actinomycetota</taxon>
        <taxon>Actinomycetes</taxon>
        <taxon>Micrococcales</taxon>
        <taxon>Ruaniaceae</taxon>
        <taxon>Ruania</taxon>
    </lineage>
</organism>
<feature type="transmembrane region" description="Helical" evidence="7">
    <location>
        <begin position="12"/>
        <end position="35"/>
    </location>
</feature>
<evidence type="ECO:0000256" key="4">
    <source>
        <dbReference type="ARBA" id="ARBA00022692"/>
    </source>
</evidence>
<keyword evidence="6 7" id="KW-0472">Membrane</keyword>
<keyword evidence="4 7" id="KW-0812">Transmembrane</keyword>
<feature type="transmembrane region" description="Helical" evidence="7">
    <location>
        <begin position="73"/>
        <end position="94"/>
    </location>
</feature>
<feature type="transmembrane region" description="Helical" evidence="7">
    <location>
        <begin position="101"/>
        <end position="125"/>
    </location>
</feature>
<dbReference type="CDD" id="cd06261">
    <property type="entry name" value="TM_PBP2"/>
    <property type="match status" value="1"/>
</dbReference>
<dbReference type="STRING" id="648782.SAMN04488554_2574"/>
<evidence type="ECO:0000259" key="8">
    <source>
        <dbReference type="PROSITE" id="PS50928"/>
    </source>
</evidence>
<evidence type="ECO:0000313" key="9">
    <source>
        <dbReference type="EMBL" id="SEE71090.1"/>
    </source>
</evidence>
<dbReference type="EMBL" id="FNTX01000002">
    <property type="protein sequence ID" value="SEE71090.1"/>
    <property type="molecule type" value="Genomic_DNA"/>
</dbReference>
<dbReference type="InterPro" id="IPR000515">
    <property type="entry name" value="MetI-like"/>
</dbReference>
<keyword evidence="10" id="KW-1185">Reference proteome</keyword>
<comment type="similarity">
    <text evidence="7">Belongs to the binding-protein-dependent transport system permease family.</text>
</comment>